<comment type="subcellular location">
    <subcellularLocation>
        <location evidence="1">Mitochondrion membrane</location>
    </subcellularLocation>
</comment>
<evidence type="ECO:0000256" key="5">
    <source>
        <dbReference type="ARBA" id="ARBA00022781"/>
    </source>
</evidence>
<dbReference type="OrthoDB" id="8921675at2759"/>
<accession>A0A8J1Y7W2</accession>
<organism evidence="10 11">
    <name type="scientific">Owenia fusiformis</name>
    <name type="common">Polychaete worm</name>
    <dbReference type="NCBI Taxonomy" id="6347"/>
    <lineage>
        <taxon>Eukaryota</taxon>
        <taxon>Metazoa</taxon>
        <taxon>Spiralia</taxon>
        <taxon>Lophotrochozoa</taxon>
        <taxon>Annelida</taxon>
        <taxon>Polychaeta</taxon>
        <taxon>Sedentaria</taxon>
        <taxon>Canalipalpata</taxon>
        <taxon>Sabellida</taxon>
        <taxon>Oweniida</taxon>
        <taxon>Oweniidae</taxon>
        <taxon>Owenia</taxon>
    </lineage>
</organism>
<protein>
    <submittedName>
        <fullName evidence="10">Uncharacterized protein</fullName>
    </submittedName>
</protein>
<name>A0A8J1Y7W2_OWEFU</name>
<keyword evidence="8" id="KW-0472">Membrane</keyword>
<dbReference type="Proteomes" id="UP000749559">
    <property type="component" value="Unassembled WGS sequence"/>
</dbReference>
<proteinExistence type="inferred from homology"/>
<evidence type="ECO:0000256" key="4">
    <source>
        <dbReference type="ARBA" id="ARBA00022547"/>
    </source>
</evidence>
<evidence type="ECO:0000256" key="3">
    <source>
        <dbReference type="ARBA" id="ARBA00022448"/>
    </source>
</evidence>
<evidence type="ECO:0000256" key="7">
    <source>
        <dbReference type="ARBA" id="ARBA00023128"/>
    </source>
</evidence>
<reference evidence="10" key="1">
    <citation type="submission" date="2022-03" db="EMBL/GenBank/DDBJ databases">
        <authorList>
            <person name="Martin C."/>
        </authorList>
    </citation>
    <scope>NUCLEOTIDE SEQUENCE</scope>
</reference>
<evidence type="ECO:0000256" key="9">
    <source>
        <dbReference type="ARBA" id="ARBA00023310"/>
    </source>
</evidence>
<dbReference type="AlphaFoldDB" id="A0A8J1Y7W2"/>
<evidence type="ECO:0000256" key="6">
    <source>
        <dbReference type="ARBA" id="ARBA00023065"/>
    </source>
</evidence>
<keyword evidence="6" id="KW-0406">Ion transport</keyword>
<keyword evidence="5" id="KW-0375">Hydrogen ion transport</keyword>
<keyword evidence="7" id="KW-0496">Mitochondrion</keyword>
<keyword evidence="9" id="KW-0066">ATP synthesis</keyword>
<evidence type="ECO:0000313" key="11">
    <source>
        <dbReference type="Proteomes" id="UP000749559"/>
    </source>
</evidence>
<dbReference type="GO" id="GO:0045259">
    <property type="term" value="C:proton-transporting ATP synthase complex"/>
    <property type="evidence" value="ECO:0007669"/>
    <property type="project" value="UniProtKB-KW"/>
</dbReference>
<dbReference type="GO" id="GO:0046933">
    <property type="term" value="F:proton-transporting ATP synthase activity, rotational mechanism"/>
    <property type="evidence" value="ECO:0007669"/>
    <property type="project" value="TreeGrafter"/>
</dbReference>
<evidence type="ECO:0000256" key="1">
    <source>
        <dbReference type="ARBA" id="ARBA00004325"/>
    </source>
</evidence>
<dbReference type="Pfam" id="PF10206">
    <property type="entry name" value="WRW"/>
    <property type="match status" value="1"/>
</dbReference>
<gene>
    <name evidence="10" type="ORF">OFUS_LOCUS18501</name>
</gene>
<dbReference type="PANTHER" id="PTHR13080">
    <property type="entry name" value="ATP SYNTHASE F CHAIN, MITOCHONDRIAL-RELATED"/>
    <property type="match status" value="1"/>
</dbReference>
<evidence type="ECO:0000256" key="8">
    <source>
        <dbReference type="ARBA" id="ARBA00023136"/>
    </source>
</evidence>
<dbReference type="InterPro" id="IPR019344">
    <property type="entry name" value="F1F0-ATPsyn_F_prd"/>
</dbReference>
<evidence type="ECO:0000313" key="10">
    <source>
        <dbReference type="EMBL" id="CAH1793680.1"/>
    </source>
</evidence>
<keyword evidence="3" id="KW-0813">Transport</keyword>
<keyword evidence="11" id="KW-1185">Reference proteome</keyword>
<sequence length="113" mass="12449">MDFLSKAGVGRYPAGYNAKVHGPYNPAVNYGKPDAALSEVKLGQLGSWLSRRSFGPGAIVRACSRGWHRYAQKWILVKKPGVAPVAQLVGGLCFLYFLGGMKSRSYHRHAKYH</sequence>
<comment type="caution">
    <text evidence="10">The sequence shown here is derived from an EMBL/GenBank/DDBJ whole genome shotgun (WGS) entry which is preliminary data.</text>
</comment>
<dbReference type="GO" id="GO:0042776">
    <property type="term" value="P:proton motive force-driven mitochondrial ATP synthesis"/>
    <property type="evidence" value="ECO:0007669"/>
    <property type="project" value="TreeGrafter"/>
</dbReference>
<comment type="similarity">
    <text evidence="2">Belongs to the ATPase F chain family.</text>
</comment>
<keyword evidence="4" id="KW-0138">CF(0)</keyword>
<dbReference type="PANTHER" id="PTHR13080:SF20">
    <property type="entry name" value="ATP SYNTHASE SUBUNIT F, MITOCHONDRIAL-RELATED"/>
    <property type="match status" value="1"/>
</dbReference>
<dbReference type="EMBL" id="CAIIXF020000009">
    <property type="protein sequence ID" value="CAH1793680.1"/>
    <property type="molecule type" value="Genomic_DNA"/>
</dbReference>
<dbReference type="GO" id="GO:0031966">
    <property type="term" value="C:mitochondrial membrane"/>
    <property type="evidence" value="ECO:0007669"/>
    <property type="project" value="UniProtKB-SubCell"/>
</dbReference>
<evidence type="ECO:0000256" key="2">
    <source>
        <dbReference type="ARBA" id="ARBA00005895"/>
    </source>
</evidence>